<dbReference type="Pfam" id="PF08294">
    <property type="entry name" value="TIM21"/>
    <property type="match status" value="1"/>
</dbReference>
<keyword evidence="4 9" id="KW-0812">Transmembrane</keyword>
<keyword evidence="6 9" id="KW-1133">Transmembrane helix</keyword>
<proteinExistence type="inferred from homology"/>
<sequence length="375" mass="42075">MMSVRSIHTALFRPHPRPFACLTRTRSTPTVSQGCRRYATHRDPLPSSLLTAALDQKRRGAQRDESVGPFQLGVQPSIRHGEKVKKWSELSTGGKVTRAAARSTNLTVILLGAGFSAMLIYALTSELFSSNSPTVLYGNACDRIKASKKVAAYLQGPLTFHNNPPSAIRPRHRNRHVSSQIFVDSTGREHMILNFYVQGKPPGSLSTLHNDLPESYLDTVVYWTRDKVSLLSELTLNEAVEWTKDRALNVWERSKGVFRYLSGAPLPPISLPVHPTEDTMETKRTESKGWSFIGMFSALRGNRTGPTETNVNRAHREMWTDGEVHADLIRNDDGYFEFRYLLIDIPSSGSRNPLRVFVEKSNGVGENEPTIRWNS</sequence>
<evidence type="ECO:0000256" key="5">
    <source>
        <dbReference type="ARBA" id="ARBA00022946"/>
    </source>
</evidence>
<dbReference type="Gene3D" id="3.10.450.320">
    <property type="entry name" value="Mitochondrial import inner membrane translocase subunit Tim21"/>
    <property type="match status" value="1"/>
</dbReference>
<evidence type="ECO:0000256" key="7">
    <source>
        <dbReference type="ARBA" id="ARBA00023128"/>
    </source>
</evidence>
<dbReference type="AlphaFoldDB" id="A0A0C3BGT0"/>
<dbReference type="STRING" id="765440.A0A0C3BGT0"/>
<dbReference type="GO" id="GO:0005744">
    <property type="term" value="C:TIM23 mitochondrial import inner membrane translocase complex"/>
    <property type="evidence" value="ECO:0007669"/>
    <property type="project" value="UniProtKB-UniRule"/>
</dbReference>
<dbReference type="OrthoDB" id="436405at2759"/>
<reference evidence="10 11" key="1">
    <citation type="submission" date="2014-04" db="EMBL/GenBank/DDBJ databases">
        <authorList>
            <consortium name="DOE Joint Genome Institute"/>
            <person name="Kuo A."/>
            <person name="Tarkka M."/>
            <person name="Buscot F."/>
            <person name="Kohler A."/>
            <person name="Nagy L.G."/>
            <person name="Floudas D."/>
            <person name="Copeland A."/>
            <person name="Barry K.W."/>
            <person name="Cichocki N."/>
            <person name="Veneault-Fourrey C."/>
            <person name="LaButti K."/>
            <person name="Lindquist E.A."/>
            <person name="Lipzen A."/>
            <person name="Lundell T."/>
            <person name="Morin E."/>
            <person name="Murat C."/>
            <person name="Sun H."/>
            <person name="Tunlid A."/>
            <person name="Henrissat B."/>
            <person name="Grigoriev I.V."/>
            <person name="Hibbett D.S."/>
            <person name="Martin F."/>
            <person name="Nordberg H.P."/>
            <person name="Cantor M.N."/>
            <person name="Hua S.X."/>
        </authorList>
    </citation>
    <scope>NUCLEOTIDE SEQUENCE [LARGE SCALE GENOMIC DNA]</scope>
    <source>
        <strain evidence="10 11">F 1598</strain>
    </source>
</reference>
<evidence type="ECO:0000256" key="8">
    <source>
        <dbReference type="ARBA" id="ARBA00023136"/>
    </source>
</evidence>
<keyword evidence="9" id="KW-0811">Translocation</keyword>
<keyword evidence="8 9" id="KW-0472">Membrane</keyword>
<dbReference type="InterPro" id="IPR013261">
    <property type="entry name" value="Tim21"/>
</dbReference>
<keyword evidence="11" id="KW-1185">Reference proteome</keyword>
<evidence type="ECO:0000256" key="2">
    <source>
        <dbReference type="ARBA" id="ARBA00010867"/>
    </source>
</evidence>
<evidence type="ECO:0000313" key="10">
    <source>
        <dbReference type="EMBL" id="KIM85503.1"/>
    </source>
</evidence>
<evidence type="ECO:0000256" key="9">
    <source>
        <dbReference type="RuleBase" id="RU367142"/>
    </source>
</evidence>
<dbReference type="PANTHER" id="PTHR13032">
    <property type="entry name" value="MITOCHONDRIAL IMPORT INNER MEMBRANE TRANSLOCASE SUBUNIT TIM21"/>
    <property type="match status" value="1"/>
</dbReference>
<dbReference type="EMBL" id="KN832985">
    <property type="protein sequence ID" value="KIM85503.1"/>
    <property type="molecule type" value="Genomic_DNA"/>
</dbReference>
<comment type="function">
    <text evidence="9">Essential component of the TIM23 complex, a complex that mediates the translocation of transit peptide-containing proteins across the mitochondrial inner membrane.</text>
</comment>
<reference evidence="11" key="2">
    <citation type="submission" date="2015-01" db="EMBL/GenBank/DDBJ databases">
        <title>Evolutionary Origins and Diversification of the Mycorrhizal Mutualists.</title>
        <authorList>
            <consortium name="DOE Joint Genome Institute"/>
            <consortium name="Mycorrhizal Genomics Consortium"/>
            <person name="Kohler A."/>
            <person name="Kuo A."/>
            <person name="Nagy L.G."/>
            <person name="Floudas D."/>
            <person name="Copeland A."/>
            <person name="Barry K.W."/>
            <person name="Cichocki N."/>
            <person name="Veneault-Fourrey C."/>
            <person name="LaButti K."/>
            <person name="Lindquist E.A."/>
            <person name="Lipzen A."/>
            <person name="Lundell T."/>
            <person name="Morin E."/>
            <person name="Murat C."/>
            <person name="Riley R."/>
            <person name="Ohm R."/>
            <person name="Sun H."/>
            <person name="Tunlid A."/>
            <person name="Henrissat B."/>
            <person name="Grigoriev I.V."/>
            <person name="Hibbett D.S."/>
            <person name="Martin F."/>
        </authorList>
    </citation>
    <scope>NUCLEOTIDE SEQUENCE [LARGE SCALE GENOMIC DNA]</scope>
    <source>
        <strain evidence="11">F 1598</strain>
    </source>
</reference>
<keyword evidence="9" id="KW-0653">Protein transport</keyword>
<dbReference type="InParanoid" id="A0A0C3BGT0"/>
<keyword evidence="9" id="KW-0813">Transport</keyword>
<organism evidence="10 11">
    <name type="scientific">Piloderma croceum (strain F 1598)</name>
    <dbReference type="NCBI Taxonomy" id="765440"/>
    <lineage>
        <taxon>Eukaryota</taxon>
        <taxon>Fungi</taxon>
        <taxon>Dikarya</taxon>
        <taxon>Basidiomycota</taxon>
        <taxon>Agaricomycotina</taxon>
        <taxon>Agaricomycetes</taxon>
        <taxon>Agaricomycetidae</taxon>
        <taxon>Atheliales</taxon>
        <taxon>Atheliaceae</taxon>
        <taxon>Piloderma</taxon>
    </lineage>
</organism>
<evidence type="ECO:0000256" key="1">
    <source>
        <dbReference type="ARBA" id="ARBA00004304"/>
    </source>
</evidence>
<evidence type="ECO:0000256" key="6">
    <source>
        <dbReference type="ARBA" id="ARBA00022989"/>
    </source>
</evidence>
<dbReference type="GO" id="GO:0030150">
    <property type="term" value="P:protein import into mitochondrial matrix"/>
    <property type="evidence" value="ECO:0007669"/>
    <property type="project" value="UniProtKB-UniRule"/>
</dbReference>
<evidence type="ECO:0000313" key="11">
    <source>
        <dbReference type="Proteomes" id="UP000054166"/>
    </source>
</evidence>
<dbReference type="HOGENOM" id="CLU_048924_0_0_1"/>
<gene>
    <name evidence="10" type="ORF">PILCRDRAFT_817533</name>
</gene>
<comment type="similarity">
    <text evidence="2 9">Belongs to the TIM21 family.</text>
</comment>
<evidence type="ECO:0000256" key="4">
    <source>
        <dbReference type="ARBA" id="ARBA00022692"/>
    </source>
</evidence>
<keyword evidence="9" id="KW-0999">Mitochondrion inner membrane</keyword>
<keyword evidence="5" id="KW-0809">Transit peptide</keyword>
<protein>
    <recommendedName>
        <fullName evidence="3 9">Mitochondrial import inner membrane translocase subunit Tim21</fullName>
    </recommendedName>
</protein>
<feature type="transmembrane region" description="Helical" evidence="9">
    <location>
        <begin position="105"/>
        <end position="123"/>
    </location>
</feature>
<comment type="subunit">
    <text evidence="9">Component of the TIM23 complex.</text>
</comment>
<dbReference type="PANTHER" id="PTHR13032:SF6">
    <property type="entry name" value="MITOCHONDRIAL IMPORT INNER MEMBRANE TRANSLOCASE SUBUNIT TIM21"/>
    <property type="match status" value="1"/>
</dbReference>
<keyword evidence="7 9" id="KW-0496">Mitochondrion</keyword>
<dbReference type="Proteomes" id="UP000054166">
    <property type="component" value="Unassembled WGS sequence"/>
</dbReference>
<evidence type="ECO:0000256" key="3">
    <source>
        <dbReference type="ARBA" id="ARBA00020726"/>
    </source>
</evidence>
<dbReference type="InterPro" id="IPR038552">
    <property type="entry name" value="Tim21_IMS_sf"/>
</dbReference>
<accession>A0A0C3BGT0</accession>
<comment type="subcellular location">
    <subcellularLocation>
        <location evidence="9">Mitochondrion inner membrane</location>
        <topology evidence="9">Single-pass membrane protein</topology>
    </subcellularLocation>
    <subcellularLocation>
        <location evidence="1">Mitochondrion membrane</location>
        <topology evidence="1">Single-pass membrane protein</topology>
    </subcellularLocation>
</comment>
<name>A0A0C3BGT0_PILCF</name>